<feature type="signal peptide" evidence="1">
    <location>
        <begin position="1"/>
        <end position="19"/>
    </location>
</feature>
<dbReference type="AlphaFoldDB" id="A0A839SFH7"/>
<comment type="caution">
    <text evidence="2">The sequence shown here is derived from an EMBL/GenBank/DDBJ whole genome shotgun (WGS) entry which is preliminary data.</text>
</comment>
<evidence type="ECO:0000256" key="1">
    <source>
        <dbReference type="SAM" id="SignalP"/>
    </source>
</evidence>
<keyword evidence="1" id="KW-0732">Signal</keyword>
<reference evidence="2" key="1">
    <citation type="submission" date="2020-08" db="EMBL/GenBank/DDBJ databases">
        <title>Genomic Encyclopedia of Type Strains, Phase III (KMG-III): the genomes of soil and plant-associated and newly described type strains.</title>
        <authorList>
            <person name="Whitman W."/>
        </authorList>
    </citation>
    <scope>NUCLEOTIDE SEQUENCE [LARGE SCALE GENOMIC DNA]</scope>
    <source>
        <strain evidence="2">CECT 8628</strain>
    </source>
</reference>
<organism evidence="2 3">
    <name type="scientific">Mucilaginibacter gotjawali</name>
    <dbReference type="NCBI Taxonomy" id="1550579"/>
    <lineage>
        <taxon>Bacteria</taxon>
        <taxon>Pseudomonadati</taxon>
        <taxon>Bacteroidota</taxon>
        <taxon>Sphingobacteriia</taxon>
        <taxon>Sphingobacteriales</taxon>
        <taxon>Sphingobacteriaceae</taxon>
        <taxon>Mucilaginibacter</taxon>
    </lineage>
</organism>
<feature type="chain" id="PRO_5032540698" description="Lumazine-binding protein" evidence="1">
    <location>
        <begin position="20"/>
        <end position="192"/>
    </location>
</feature>
<gene>
    <name evidence="2" type="ORF">FHS11_002981</name>
</gene>
<keyword evidence="3" id="KW-1185">Reference proteome</keyword>
<evidence type="ECO:0000313" key="2">
    <source>
        <dbReference type="EMBL" id="MBB3056556.1"/>
    </source>
</evidence>
<evidence type="ECO:0000313" key="3">
    <source>
        <dbReference type="Proteomes" id="UP000539265"/>
    </source>
</evidence>
<dbReference type="Proteomes" id="UP000539265">
    <property type="component" value="Unassembled WGS sequence"/>
</dbReference>
<dbReference type="EMBL" id="JACHWX010000008">
    <property type="protein sequence ID" value="MBB3056556.1"/>
    <property type="molecule type" value="Genomic_DNA"/>
</dbReference>
<proteinExistence type="predicted"/>
<dbReference type="RefSeq" id="WP_183476045.1">
    <property type="nucleotide sequence ID" value="NZ_JACHWX010000008.1"/>
</dbReference>
<accession>A0A839SFH7</accession>
<name>A0A839SFH7_9SPHI</name>
<protein>
    <recommendedName>
        <fullName evidence="4">Lumazine-binding protein</fullName>
    </recommendedName>
</protein>
<sequence>MKYFILLTVLLLSVHIVNAQNDPASIKFIRSVIHDKGITYTDSLGGATLKNIKKAIDSLSENNYLYLGKNKKKPGKLSFTRAEKLYINEQLSTLQSFTWQPGLLTGAKFVKIDTIRKLFADSNQFSAWQYINKHYGGQICSFSKPIFLRNSTVCIFYKDYDCGSLCGGGGLYVYIKRNGIWRMEYMLYAWAT</sequence>
<evidence type="ECO:0008006" key="4">
    <source>
        <dbReference type="Google" id="ProtNLM"/>
    </source>
</evidence>